<dbReference type="Proteomes" id="UP000466445">
    <property type="component" value="Chromosome"/>
</dbReference>
<dbReference type="KEGG" id="msar:MSAR_39720"/>
<proteinExistence type="predicted"/>
<feature type="compositionally biased region" description="Basic and acidic residues" evidence="1">
    <location>
        <begin position="77"/>
        <end position="103"/>
    </location>
</feature>
<evidence type="ECO:0000313" key="3">
    <source>
        <dbReference type="Proteomes" id="UP000466445"/>
    </source>
</evidence>
<reference evidence="2 3" key="1">
    <citation type="journal article" date="2019" name="Emerg. Microbes Infect.">
        <title>Comprehensive subspecies identification of 175 nontuberculous mycobacteria species based on 7547 genomic profiles.</title>
        <authorList>
            <person name="Matsumoto Y."/>
            <person name="Kinjo T."/>
            <person name="Motooka D."/>
            <person name="Nabeya D."/>
            <person name="Jung N."/>
            <person name="Uechi K."/>
            <person name="Horii T."/>
            <person name="Iida T."/>
            <person name="Fujita J."/>
            <person name="Nakamura S."/>
        </authorList>
    </citation>
    <scope>NUCLEOTIDE SEQUENCE [LARGE SCALE GENOMIC DNA]</scope>
    <source>
        <strain evidence="2 3">JCM 30395</strain>
    </source>
</reference>
<dbReference type="EMBL" id="AP022595">
    <property type="protein sequence ID" value="BBY60836.1"/>
    <property type="molecule type" value="Genomic_DNA"/>
</dbReference>
<feature type="region of interest" description="Disordered" evidence="1">
    <location>
        <begin position="29"/>
        <end position="136"/>
    </location>
</feature>
<dbReference type="AlphaFoldDB" id="A0A7I7SYE2"/>
<organism evidence="2 3">
    <name type="scientific">Mycolicibacterium sarraceniae</name>
    <dbReference type="NCBI Taxonomy" id="1534348"/>
    <lineage>
        <taxon>Bacteria</taxon>
        <taxon>Bacillati</taxon>
        <taxon>Actinomycetota</taxon>
        <taxon>Actinomycetes</taxon>
        <taxon>Mycobacteriales</taxon>
        <taxon>Mycobacteriaceae</taxon>
        <taxon>Mycolicibacterium</taxon>
    </lineage>
</organism>
<accession>A0A7I7SYE2</accession>
<protein>
    <submittedName>
        <fullName evidence="2">Uncharacterized protein</fullName>
    </submittedName>
</protein>
<evidence type="ECO:0000313" key="2">
    <source>
        <dbReference type="EMBL" id="BBY60836.1"/>
    </source>
</evidence>
<name>A0A7I7SYE2_9MYCO</name>
<keyword evidence="3" id="KW-1185">Reference proteome</keyword>
<sequence length="136" mass="14812">MPETRFIWHSDGLLAARGVAEHNATVWRQGHLGSPVDSIDLARPNPRHRPHGREGNPIASTPERSERPSGQAPDARAQPEKPVPDEHARAKAEEMMTADEDRPTATLPGSPDTVTGTAVNDWRDDEGEPTYGQDGP</sequence>
<gene>
    <name evidence="2" type="ORF">MSAR_39720</name>
</gene>
<evidence type="ECO:0000256" key="1">
    <source>
        <dbReference type="SAM" id="MobiDB-lite"/>
    </source>
</evidence>